<dbReference type="InterPro" id="IPR018170">
    <property type="entry name" value="Aldo/ket_reductase_CS"/>
</dbReference>
<proteinExistence type="inferred from homology"/>
<evidence type="ECO:0000256" key="3">
    <source>
        <dbReference type="ARBA" id="ARBA00023002"/>
    </source>
</evidence>
<evidence type="ECO:0000313" key="9">
    <source>
        <dbReference type="Proteomes" id="UP000221024"/>
    </source>
</evidence>
<dbReference type="Pfam" id="PF00248">
    <property type="entry name" value="Aldo_ket_red"/>
    <property type="match status" value="1"/>
</dbReference>
<reference evidence="8 9" key="1">
    <citation type="submission" date="2017-10" db="EMBL/GenBank/DDBJ databases">
        <title>Draft genome of Longimonas halophila.</title>
        <authorList>
            <person name="Goh K.M."/>
            <person name="Shamsir M.S."/>
            <person name="Lim S.W."/>
        </authorList>
    </citation>
    <scope>NUCLEOTIDE SEQUENCE [LARGE SCALE GENOMIC DNA]</scope>
    <source>
        <strain evidence="8 9">KCTC 42399</strain>
    </source>
</reference>
<dbReference type="AlphaFoldDB" id="A0A2H3P7S7"/>
<evidence type="ECO:0000256" key="1">
    <source>
        <dbReference type="ARBA" id="ARBA00007905"/>
    </source>
</evidence>
<dbReference type="SUPFAM" id="SSF51430">
    <property type="entry name" value="NAD(P)-linked oxidoreductase"/>
    <property type="match status" value="1"/>
</dbReference>
<feature type="domain" description="NADP-dependent oxidoreductase" evidence="7">
    <location>
        <begin position="15"/>
        <end position="292"/>
    </location>
</feature>
<keyword evidence="2" id="KW-0521">NADP</keyword>
<dbReference type="InterPro" id="IPR044496">
    <property type="entry name" value="AKR3G"/>
</dbReference>
<dbReference type="InterPro" id="IPR036812">
    <property type="entry name" value="NAD(P)_OxRdtase_dom_sf"/>
</dbReference>
<dbReference type="InterPro" id="IPR020471">
    <property type="entry name" value="AKR"/>
</dbReference>
<comment type="caution">
    <text evidence="8">The sequence shown here is derived from an EMBL/GenBank/DDBJ whole genome shotgun (WGS) entry which is preliminary data.</text>
</comment>
<evidence type="ECO:0000256" key="2">
    <source>
        <dbReference type="ARBA" id="ARBA00022857"/>
    </source>
</evidence>
<name>A0A2H3P7S7_9BACT</name>
<organism evidence="8 9">
    <name type="scientific">Longimonas halophila</name>
    <dbReference type="NCBI Taxonomy" id="1469170"/>
    <lineage>
        <taxon>Bacteria</taxon>
        <taxon>Pseudomonadati</taxon>
        <taxon>Rhodothermota</taxon>
        <taxon>Rhodothermia</taxon>
        <taxon>Rhodothermales</taxon>
        <taxon>Salisaetaceae</taxon>
        <taxon>Longimonas</taxon>
    </lineage>
</organism>
<evidence type="ECO:0000313" key="8">
    <source>
        <dbReference type="EMBL" id="PEN08708.1"/>
    </source>
</evidence>
<evidence type="ECO:0000256" key="6">
    <source>
        <dbReference type="PIRSR" id="PIRSR000097-3"/>
    </source>
</evidence>
<sequence>MQTLSFRNDDEMPILGLGTWKSAPGEVYDAVKVALQAGYRHIDCALIYGNEAEVGRALTESFEHGVVDRDDVWVTSKLWNDAHAPEDVRPALKETLSDLQLDTIDLYLMHWPVALKPGVGMPQSPDQLISLEEQPLAETWAAMEDLVDDGLARHIGVSNFSVPKLQSLLEDAERYTPEMNQIELHPYLQQSDMLDFAQAHGVHLTAYSPLGSSDRPDNMKADDEPVLIDDETIASIASKHDATPAQVLISWAIHRGTAVIPKSVNEGRIKENLAAADVDLTDADMQVIAKLDRERRYVDGGAWTIGDSPYTMANLWDA</sequence>
<evidence type="ECO:0000256" key="4">
    <source>
        <dbReference type="PIRSR" id="PIRSR000097-1"/>
    </source>
</evidence>
<dbReference type="OrthoDB" id="9804790at2"/>
<dbReference type="FunFam" id="3.20.20.100:FF:000006">
    <property type="entry name" value="Aldo-keto reductase family 1 member A1"/>
    <property type="match status" value="1"/>
</dbReference>
<keyword evidence="3" id="KW-0560">Oxidoreductase</keyword>
<dbReference type="InterPro" id="IPR023210">
    <property type="entry name" value="NADP_OxRdtase_dom"/>
</dbReference>
<dbReference type="Gene3D" id="3.20.20.100">
    <property type="entry name" value="NADP-dependent oxidoreductase domain"/>
    <property type="match status" value="1"/>
</dbReference>
<dbReference type="RefSeq" id="WP_098061299.1">
    <property type="nucleotide sequence ID" value="NZ_PDEP01000002.1"/>
</dbReference>
<dbReference type="PRINTS" id="PR00069">
    <property type="entry name" value="ALDKETRDTASE"/>
</dbReference>
<evidence type="ECO:0000259" key="7">
    <source>
        <dbReference type="Pfam" id="PF00248"/>
    </source>
</evidence>
<feature type="site" description="Lowers pKa of active site Tyr" evidence="6">
    <location>
        <position position="77"/>
    </location>
</feature>
<dbReference type="PIRSF" id="PIRSF000097">
    <property type="entry name" value="AKR"/>
    <property type="match status" value="1"/>
</dbReference>
<dbReference type="PROSITE" id="PS00062">
    <property type="entry name" value="ALDOKETO_REDUCTASE_2"/>
    <property type="match status" value="1"/>
</dbReference>
<keyword evidence="9" id="KW-1185">Reference proteome</keyword>
<dbReference type="EMBL" id="PDEP01000002">
    <property type="protein sequence ID" value="PEN08708.1"/>
    <property type="molecule type" value="Genomic_DNA"/>
</dbReference>
<feature type="binding site" evidence="5">
    <location>
        <position position="110"/>
    </location>
    <ligand>
        <name>substrate</name>
    </ligand>
</feature>
<evidence type="ECO:0000256" key="5">
    <source>
        <dbReference type="PIRSR" id="PIRSR000097-2"/>
    </source>
</evidence>
<accession>A0A2H3P7S7</accession>
<dbReference type="PANTHER" id="PTHR11732">
    <property type="entry name" value="ALDO/KETO REDUCTASE"/>
    <property type="match status" value="1"/>
</dbReference>
<protein>
    <submittedName>
        <fullName evidence="8">Aldehyde oxidoreductase</fullName>
    </submittedName>
</protein>
<dbReference type="PROSITE" id="PS00063">
    <property type="entry name" value="ALDOKETO_REDUCTASE_3"/>
    <property type="match status" value="1"/>
</dbReference>
<dbReference type="CDD" id="cd19123">
    <property type="entry name" value="AKR_AKR3G1"/>
    <property type="match status" value="1"/>
</dbReference>
<feature type="active site" description="Proton donor" evidence="4">
    <location>
        <position position="48"/>
    </location>
</feature>
<dbReference type="PROSITE" id="PS00798">
    <property type="entry name" value="ALDOKETO_REDUCTASE_1"/>
    <property type="match status" value="1"/>
</dbReference>
<dbReference type="Proteomes" id="UP000221024">
    <property type="component" value="Unassembled WGS sequence"/>
</dbReference>
<dbReference type="GO" id="GO:0008106">
    <property type="term" value="F:alcohol dehydrogenase (NADP+) activity"/>
    <property type="evidence" value="ECO:0007669"/>
    <property type="project" value="InterPro"/>
</dbReference>
<comment type="similarity">
    <text evidence="1">Belongs to the aldo/keto reductase family.</text>
</comment>
<gene>
    <name evidence="8" type="ORF">CRI93_02820</name>
</gene>